<organism evidence="1">
    <name type="scientific">viral metagenome</name>
    <dbReference type="NCBI Taxonomy" id="1070528"/>
    <lineage>
        <taxon>unclassified sequences</taxon>
        <taxon>metagenomes</taxon>
        <taxon>organismal metagenomes</taxon>
    </lineage>
</organism>
<reference evidence="1" key="1">
    <citation type="journal article" date="2020" name="Nature">
        <title>Giant virus diversity and host interactions through global metagenomics.</title>
        <authorList>
            <person name="Schulz F."/>
            <person name="Roux S."/>
            <person name="Paez-Espino D."/>
            <person name="Jungbluth S."/>
            <person name="Walsh D.A."/>
            <person name="Denef V.J."/>
            <person name="McMahon K.D."/>
            <person name="Konstantinidis K.T."/>
            <person name="Eloe-Fadrosh E.A."/>
            <person name="Kyrpides N.C."/>
            <person name="Woyke T."/>
        </authorList>
    </citation>
    <scope>NUCLEOTIDE SEQUENCE</scope>
    <source>
        <strain evidence="1">GVMAG-M-3300027759-16</strain>
    </source>
</reference>
<accession>A0A6C0L6R9</accession>
<sequence length="99" mass="10750">MIHAFELMTNDLFAVGLFEIQVEGMVPYLRVARRVRIGIHVGQFVVSAESINFIFANGEALSLCLDLHEPQYQGLVKAASNMQACSQEGGGALLKRGVG</sequence>
<name>A0A6C0L6R9_9ZZZZ</name>
<dbReference type="EMBL" id="MN740438">
    <property type="protein sequence ID" value="QHU26293.1"/>
    <property type="molecule type" value="Genomic_DNA"/>
</dbReference>
<evidence type="ECO:0000313" key="1">
    <source>
        <dbReference type="EMBL" id="QHU26293.1"/>
    </source>
</evidence>
<proteinExistence type="predicted"/>
<protein>
    <submittedName>
        <fullName evidence="1">Uncharacterized protein</fullName>
    </submittedName>
</protein>
<dbReference type="AlphaFoldDB" id="A0A6C0L6R9"/>